<keyword evidence="3 9" id="KW-0812">Transmembrane</keyword>
<evidence type="ECO:0000256" key="3">
    <source>
        <dbReference type="ARBA" id="ARBA00022692"/>
    </source>
</evidence>
<proteinExistence type="predicted"/>
<name>A0A7S3B5W2_9EUKA</name>
<dbReference type="Gene3D" id="1.10.287.70">
    <property type="match status" value="2"/>
</dbReference>
<dbReference type="SUPFAM" id="SSF81324">
    <property type="entry name" value="Voltage-gated potassium channels"/>
    <property type="match status" value="2"/>
</dbReference>
<dbReference type="PANTHER" id="PTHR11003">
    <property type="entry name" value="POTASSIUM CHANNEL, SUBFAMILY K"/>
    <property type="match status" value="1"/>
</dbReference>
<keyword evidence="8" id="KW-0407">Ion channel</keyword>
<evidence type="ECO:0000256" key="5">
    <source>
        <dbReference type="ARBA" id="ARBA00022989"/>
    </source>
</evidence>
<dbReference type="Pfam" id="PF13833">
    <property type="entry name" value="EF-hand_8"/>
    <property type="match status" value="1"/>
</dbReference>
<feature type="domain" description="EF-hand" evidence="10">
    <location>
        <begin position="256"/>
        <end position="291"/>
    </location>
</feature>
<evidence type="ECO:0000256" key="4">
    <source>
        <dbReference type="ARBA" id="ARBA00022837"/>
    </source>
</evidence>
<sequence length="363" mass="39316">MNKGRAFLEREDDDGEDDGFVELDTSSFLGSFSVVIILSHLAIGTCFYMFAEEWEFRDSLYFCVVTLTTVGYGDMAPSSDISKVFTIFYILLGLSIVATCLGLLVGRVQAKIEACHAQEVSKLGLMLKMVGILVVTTLVGAAYVMVAEGWGVLDSVYWAVVTASSVGYGDIVSGNGPTHYFAIAYMLCSVGFFAVALGRFGSMIMEMEAEQKADEFVKRGVSEGMVREMDIDESGSIDRSEFLQYMLVRMGKCTQDDINKVLSMFDAFDEDHSGTIDTRDVLAVKERRRSTSRSMQYGTEPTAAAATAAAGRAGSSGALAKPLLATPSEVSVVVDEGAWGLGALPSAETSLSRRWLSWLPWAS</sequence>
<accession>A0A7S3B5W2</accession>
<dbReference type="EMBL" id="HBHX01046566">
    <property type="protein sequence ID" value="CAE0125840.1"/>
    <property type="molecule type" value="Transcribed_RNA"/>
</dbReference>
<evidence type="ECO:0000256" key="2">
    <source>
        <dbReference type="ARBA" id="ARBA00022448"/>
    </source>
</evidence>
<dbReference type="InterPro" id="IPR003280">
    <property type="entry name" value="2pore_dom_K_chnl"/>
</dbReference>
<evidence type="ECO:0000256" key="7">
    <source>
        <dbReference type="ARBA" id="ARBA00023136"/>
    </source>
</evidence>
<dbReference type="InterPro" id="IPR018247">
    <property type="entry name" value="EF_Hand_1_Ca_BS"/>
</dbReference>
<dbReference type="GO" id="GO:0005509">
    <property type="term" value="F:calcium ion binding"/>
    <property type="evidence" value="ECO:0007669"/>
    <property type="project" value="InterPro"/>
</dbReference>
<evidence type="ECO:0000256" key="8">
    <source>
        <dbReference type="ARBA" id="ARBA00023303"/>
    </source>
</evidence>
<keyword evidence="7 9" id="KW-0472">Membrane</keyword>
<dbReference type="InterPro" id="IPR002048">
    <property type="entry name" value="EF_hand_dom"/>
</dbReference>
<evidence type="ECO:0000259" key="10">
    <source>
        <dbReference type="PROSITE" id="PS50222"/>
    </source>
</evidence>
<evidence type="ECO:0000256" key="6">
    <source>
        <dbReference type="ARBA" id="ARBA00023065"/>
    </source>
</evidence>
<feature type="transmembrane region" description="Helical" evidence="9">
    <location>
        <begin position="87"/>
        <end position="105"/>
    </location>
</feature>
<dbReference type="GO" id="GO:0015271">
    <property type="term" value="F:outward rectifier potassium channel activity"/>
    <property type="evidence" value="ECO:0007669"/>
    <property type="project" value="TreeGrafter"/>
</dbReference>
<feature type="transmembrane region" description="Helical" evidence="9">
    <location>
        <begin position="178"/>
        <end position="197"/>
    </location>
</feature>
<keyword evidence="5 9" id="KW-1133">Transmembrane helix</keyword>
<keyword evidence="6" id="KW-0406">Ion transport</keyword>
<comment type="subcellular location">
    <subcellularLocation>
        <location evidence="1">Membrane</location>
        <topology evidence="1">Multi-pass membrane protein</topology>
    </subcellularLocation>
</comment>
<dbReference type="PRINTS" id="PR01333">
    <property type="entry name" value="2POREKCHANEL"/>
</dbReference>
<dbReference type="GO" id="GO:0005737">
    <property type="term" value="C:cytoplasm"/>
    <property type="evidence" value="ECO:0007669"/>
    <property type="project" value="UniProtKB-ARBA"/>
</dbReference>
<dbReference type="Gene3D" id="1.10.238.10">
    <property type="entry name" value="EF-hand"/>
    <property type="match status" value="1"/>
</dbReference>
<reference evidence="11" key="1">
    <citation type="submission" date="2021-01" db="EMBL/GenBank/DDBJ databases">
        <authorList>
            <person name="Corre E."/>
            <person name="Pelletier E."/>
            <person name="Niang G."/>
            <person name="Scheremetjew M."/>
            <person name="Finn R."/>
            <person name="Kale V."/>
            <person name="Holt S."/>
            <person name="Cochrane G."/>
            <person name="Meng A."/>
            <person name="Brown T."/>
            <person name="Cohen L."/>
        </authorList>
    </citation>
    <scope>NUCLEOTIDE SEQUENCE</scope>
    <source>
        <strain evidence="11">CCMP281</strain>
    </source>
</reference>
<dbReference type="PANTHER" id="PTHR11003:SF291">
    <property type="entry name" value="IP11374P"/>
    <property type="match status" value="1"/>
</dbReference>
<gene>
    <name evidence="11" type="ORF">HERI1096_LOCUS25772</name>
</gene>
<dbReference type="CDD" id="cd00051">
    <property type="entry name" value="EFh"/>
    <property type="match status" value="1"/>
</dbReference>
<dbReference type="SUPFAM" id="SSF47473">
    <property type="entry name" value="EF-hand"/>
    <property type="match status" value="1"/>
</dbReference>
<keyword evidence="4" id="KW-0106">Calcium</keyword>
<evidence type="ECO:0000313" key="11">
    <source>
        <dbReference type="EMBL" id="CAE0125840.1"/>
    </source>
</evidence>
<protein>
    <recommendedName>
        <fullName evidence="10">EF-hand domain-containing protein</fullName>
    </recommendedName>
</protein>
<dbReference type="PROSITE" id="PS00018">
    <property type="entry name" value="EF_HAND_1"/>
    <property type="match status" value="2"/>
</dbReference>
<evidence type="ECO:0000256" key="9">
    <source>
        <dbReference type="SAM" id="Phobius"/>
    </source>
</evidence>
<dbReference type="Pfam" id="PF07885">
    <property type="entry name" value="Ion_trans_2"/>
    <property type="match status" value="2"/>
</dbReference>
<dbReference type="AlphaFoldDB" id="A0A7S3B5W2"/>
<dbReference type="InterPro" id="IPR011992">
    <property type="entry name" value="EF-hand-dom_pair"/>
</dbReference>
<evidence type="ECO:0000256" key="1">
    <source>
        <dbReference type="ARBA" id="ARBA00004141"/>
    </source>
</evidence>
<dbReference type="GO" id="GO:0022841">
    <property type="term" value="F:potassium ion leak channel activity"/>
    <property type="evidence" value="ECO:0007669"/>
    <property type="project" value="TreeGrafter"/>
</dbReference>
<dbReference type="PROSITE" id="PS50222">
    <property type="entry name" value="EF_HAND_2"/>
    <property type="match status" value="2"/>
</dbReference>
<dbReference type="GO" id="GO:0005886">
    <property type="term" value="C:plasma membrane"/>
    <property type="evidence" value="ECO:0007669"/>
    <property type="project" value="TreeGrafter"/>
</dbReference>
<keyword evidence="2" id="KW-0813">Transport</keyword>
<feature type="domain" description="EF-hand" evidence="10">
    <location>
        <begin position="217"/>
        <end position="252"/>
    </location>
</feature>
<organism evidence="11">
    <name type="scientific">Haptolina ericina</name>
    <dbReference type="NCBI Taxonomy" id="156174"/>
    <lineage>
        <taxon>Eukaryota</taxon>
        <taxon>Haptista</taxon>
        <taxon>Haptophyta</taxon>
        <taxon>Prymnesiophyceae</taxon>
        <taxon>Prymnesiales</taxon>
        <taxon>Prymnesiaceae</taxon>
        <taxon>Haptolina</taxon>
    </lineage>
</organism>
<feature type="transmembrane region" description="Helical" evidence="9">
    <location>
        <begin position="125"/>
        <end position="146"/>
    </location>
</feature>
<feature type="transmembrane region" description="Helical" evidence="9">
    <location>
        <begin position="28"/>
        <end position="51"/>
    </location>
</feature>
<dbReference type="GO" id="GO:0030322">
    <property type="term" value="P:stabilization of membrane potential"/>
    <property type="evidence" value="ECO:0007669"/>
    <property type="project" value="TreeGrafter"/>
</dbReference>
<dbReference type="InterPro" id="IPR013099">
    <property type="entry name" value="K_chnl_dom"/>
</dbReference>